<dbReference type="Gene3D" id="3.10.50.40">
    <property type="match status" value="1"/>
</dbReference>
<protein>
    <recommendedName>
        <fullName evidence="12">peptidylprolyl isomerase</fullName>
        <ecNumber evidence="12">5.2.1.8</ecNumber>
    </recommendedName>
</protein>
<keyword evidence="12 16" id="KW-0413">Isomerase</keyword>
<dbReference type="GO" id="GO:0004721">
    <property type="term" value="F:phosphoprotein phosphatase activity"/>
    <property type="evidence" value="ECO:0007669"/>
    <property type="project" value="UniProtKB-KW"/>
</dbReference>
<evidence type="ECO:0000256" key="3">
    <source>
        <dbReference type="ARBA" id="ARBA00022516"/>
    </source>
</evidence>
<evidence type="ECO:0000256" key="10">
    <source>
        <dbReference type="ARBA" id="ARBA00050944"/>
    </source>
</evidence>
<keyword evidence="6" id="KW-0443">Lipid metabolism</keyword>
<comment type="function">
    <text evidence="11">Exhibits phosphatidylglycerophosphate phosphatase activity. Involved in root growth and columella cells organization. May possess protein phosphatase activity.</text>
</comment>
<dbReference type="Gene3D" id="3.90.190.10">
    <property type="entry name" value="Protein tyrosine phosphatase superfamily"/>
    <property type="match status" value="1"/>
</dbReference>
<dbReference type="FunFam" id="3.90.190.10:FF:000051">
    <property type="entry name" value="Dual specificity phosphatase domain protein"/>
    <property type="match status" value="1"/>
</dbReference>
<comment type="pathway">
    <text evidence="9">Phospholipid metabolism; phosphatidylglycerol biosynthesis; phosphatidylglycerol from CDP-diacylglycerol: step 2/2.</text>
</comment>
<dbReference type="InterPro" id="IPR046357">
    <property type="entry name" value="PPIase_dom_sf"/>
</dbReference>
<dbReference type="PROSITE" id="PS00383">
    <property type="entry name" value="TYR_PHOSPHATASE_1"/>
    <property type="match status" value="1"/>
</dbReference>
<dbReference type="PROSITE" id="PS50056">
    <property type="entry name" value="TYR_PHOSPHATASE_2"/>
    <property type="match status" value="1"/>
</dbReference>
<proteinExistence type="inferred from homology"/>
<organism evidence="16 17">
    <name type="scientific">Forsythia ovata</name>
    <dbReference type="NCBI Taxonomy" id="205694"/>
    <lineage>
        <taxon>Eukaryota</taxon>
        <taxon>Viridiplantae</taxon>
        <taxon>Streptophyta</taxon>
        <taxon>Embryophyta</taxon>
        <taxon>Tracheophyta</taxon>
        <taxon>Spermatophyta</taxon>
        <taxon>Magnoliopsida</taxon>
        <taxon>eudicotyledons</taxon>
        <taxon>Gunneridae</taxon>
        <taxon>Pentapetalae</taxon>
        <taxon>asterids</taxon>
        <taxon>lamiids</taxon>
        <taxon>Lamiales</taxon>
        <taxon>Oleaceae</taxon>
        <taxon>Forsythieae</taxon>
        <taxon>Forsythia</taxon>
    </lineage>
</organism>
<dbReference type="EMBL" id="JBFOLJ010000014">
    <property type="protein sequence ID" value="KAL2478008.1"/>
    <property type="molecule type" value="Genomic_DNA"/>
</dbReference>
<comment type="similarity">
    <text evidence="2">Belongs to the protein-tyrosine phosphatase family. Non-receptor class dual specificity subfamily.</text>
</comment>
<feature type="domain" description="Tyrosine-protein phosphatase" evidence="13">
    <location>
        <begin position="65"/>
        <end position="212"/>
    </location>
</feature>
<dbReference type="CDD" id="cd14524">
    <property type="entry name" value="PTPMT1"/>
    <property type="match status" value="1"/>
</dbReference>
<evidence type="ECO:0000313" key="17">
    <source>
        <dbReference type="Proteomes" id="UP001604277"/>
    </source>
</evidence>
<dbReference type="GO" id="GO:0008962">
    <property type="term" value="F:phosphatidylglycerophosphatase activity"/>
    <property type="evidence" value="ECO:0007669"/>
    <property type="project" value="UniProtKB-EC"/>
</dbReference>
<dbReference type="PROSITE" id="PS50054">
    <property type="entry name" value="TYR_PHOSPHATASE_DUAL"/>
    <property type="match status" value="1"/>
</dbReference>
<accession>A0ABD1QP62</accession>
<dbReference type="SMART" id="SM00195">
    <property type="entry name" value="DSPc"/>
    <property type="match status" value="1"/>
</dbReference>
<comment type="pathway">
    <text evidence="1">Lipid metabolism.</text>
</comment>
<evidence type="ECO:0000313" key="16">
    <source>
        <dbReference type="EMBL" id="KAL2478008.1"/>
    </source>
</evidence>
<dbReference type="PANTHER" id="PTHR47414:SF1">
    <property type="entry name" value="PEPTIDYL-PROLYL CIS-TRANS ISOMERASE FKBP20-2, CHLOROPLASTIC"/>
    <property type="match status" value="1"/>
</dbReference>
<name>A0ABD1QP62_9LAMI</name>
<feature type="domain" description="Tyrosine specific protein phosphatases" evidence="14">
    <location>
        <begin position="133"/>
        <end position="201"/>
    </location>
</feature>
<dbReference type="GO" id="GO:0003755">
    <property type="term" value="F:peptidyl-prolyl cis-trans isomerase activity"/>
    <property type="evidence" value="ECO:0007669"/>
    <property type="project" value="UniProtKB-KW"/>
</dbReference>
<evidence type="ECO:0000256" key="8">
    <source>
        <dbReference type="ARBA" id="ARBA00023264"/>
    </source>
</evidence>
<dbReference type="GO" id="GO:0008654">
    <property type="term" value="P:phospholipid biosynthetic process"/>
    <property type="evidence" value="ECO:0007669"/>
    <property type="project" value="UniProtKB-KW"/>
</dbReference>
<evidence type="ECO:0000256" key="9">
    <source>
        <dbReference type="ARBA" id="ARBA00024192"/>
    </source>
</evidence>
<keyword evidence="12" id="KW-0697">Rotamase</keyword>
<evidence type="ECO:0000256" key="7">
    <source>
        <dbReference type="ARBA" id="ARBA00023209"/>
    </source>
</evidence>
<evidence type="ECO:0000256" key="6">
    <source>
        <dbReference type="ARBA" id="ARBA00023098"/>
    </source>
</evidence>
<dbReference type="Proteomes" id="UP001604277">
    <property type="component" value="Unassembled WGS sequence"/>
</dbReference>
<sequence length="570" mass="64128">MYIEELKEEAEEQVCGNLCEGAAVSREAKRVLAKRVLVGAGARALFYPTLLYNVVRNKFQTEFRWWDRVDEFVLLGAVPFPTDVPRLKAVGVGGVVTLNEPYETLVPTSLYHDNNIEHLVIPTRDYLFAPSYGNINRAVEFIHDNARCGKTTYVHCKAGRGRSTTIVLCYLVKHKLMTPEAAYNHVRSIRPRVLLASSQWQAVQEYYHRLKKPKKDIGMDCSLNRTLSSSKKVDLEDFDDDGSLVLVTESDLDGYEENHAGIAGKNMLAEAALARLSCLWLRCQSGQKVSRKKLGSPARDSELRSFEPSAVAEEAFPLRVVQVSESRIWASFLCCPTFGLLSDRRNLIVASCSRHNLQNNGKQAKSLLHFEENVRRRLLLVFLVGLGISPALPSSGKTKKQNPFDEKRLLEQNRRIQRENNVPEDFPNFVREGFTVNVVTSDKYVKRDSGLVLWEIAVGKGDCPKDGQQVTFHYIGYNESGRRIDSTYLQGSPAKVRMGTNALIPGFEEGIRDMKPGGKRRIIIPPELGPPVGPSTFFSSKQFEVFDVELLSIQDCKRRTIGFYSDVVCS</sequence>
<comment type="catalytic activity">
    <reaction evidence="12">
        <text>[protein]-peptidylproline (omega=180) = [protein]-peptidylproline (omega=0)</text>
        <dbReference type="Rhea" id="RHEA:16237"/>
        <dbReference type="Rhea" id="RHEA-COMP:10747"/>
        <dbReference type="Rhea" id="RHEA-COMP:10748"/>
        <dbReference type="ChEBI" id="CHEBI:83833"/>
        <dbReference type="ChEBI" id="CHEBI:83834"/>
        <dbReference type="EC" id="5.2.1.8"/>
    </reaction>
</comment>
<evidence type="ECO:0000259" key="14">
    <source>
        <dbReference type="PROSITE" id="PS50056"/>
    </source>
</evidence>
<evidence type="ECO:0000256" key="11">
    <source>
        <dbReference type="ARBA" id="ARBA00053902"/>
    </source>
</evidence>
<dbReference type="Pfam" id="PF00782">
    <property type="entry name" value="DSPc"/>
    <property type="match status" value="1"/>
</dbReference>
<dbReference type="InterPro" id="IPR029021">
    <property type="entry name" value="Prot-tyrosine_phosphatase-like"/>
</dbReference>
<dbReference type="GO" id="GO:0048364">
    <property type="term" value="P:root development"/>
    <property type="evidence" value="ECO:0007669"/>
    <property type="project" value="UniProtKB-ARBA"/>
</dbReference>
<comment type="caution">
    <text evidence="16">The sequence shown here is derived from an EMBL/GenBank/DDBJ whole genome shotgun (WGS) entry which is preliminary data.</text>
</comment>
<dbReference type="InterPro" id="IPR044239">
    <property type="entry name" value="FKBP20-2-like"/>
</dbReference>
<dbReference type="PROSITE" id="PS50059">
    <property type="entry name" value="FKBP_PPIASE"/>
    <property type="match status" value="1"/>
</dbReference>
<feature type="domain" description="PPIase FKBP-type" evidence="15">
    <location>
        <begin position="467"/>
        <end position="554"/>
    </location>
</feature>
<reference evidence="17" key="1">
    <citation type="submission" date="2024-07" db="EMBL/GenBank/DDBJ databases">
        <title>Two chromosome-level genome assemblies of Korean endemic species Abeliophyllum distichum and Forsythia ovata (Oleaceae).</title>
        <authorList>
            <person name="Jang H."/>
        </authorList>
    </citation>
    <scope>NUCLEOTIDE SEQUENCE [LARGE SCALE GENOMIC DNA]</scope>
</reference>
<evidence type="ECO:0000256" key="4">
    <source>
        <dbReference type="ARBA" id="ARBA00022801"/>
    </source>
</evidence>
<evidence type="ECO:0000259" key="13">
    <source>
        <dbReference type="PROSITE" id="PS50054"/>
    </source>
</evidence>
<evidence type="ECO:0000259" key="15">
    <source>
        <dbReference type="PROSITE" id="PS50059"/>
    </source>
</evidence>
<dbReference type="AlphaFoldDB" id="A0ABD1QP62"/>
<keyword evidence="7" id="KW-0594">Phospholipid biosynthesis</keyword>
<dbReference type="InterPro" id="IPR044596">
    <property type="entry name" value="PTPMT1-like"/>
</dbReference>
<keyword evidence="3" id="KW-0444">Lipid biosynthesis</keyword>
<keyword evidence="17" id="KW-1185">Reference proteome</keyword>
<dbReference type="Pfam" id="PF00254">
    <property type="entry name" value="FKBP_C"/>
    <property type="match status" value="1"/>
</dbReference>
<dbReference type="EC" id="5.2.1.8" evidence="12"/>
<evidence type="ECO:0000256" key="12">
    <source>
        <dbReference type="PROSITE-ProRule" id="PRU00277"/>
    </source>
</evidence>
<comment type="catalytic activity">
    <reaction evidence="10">
        <text>a 1,2-diacyl-sn-glycero-3-phospho-(1'-sn-glycero-3'-phosphate) + H2O = a 1,2-diacyl-sn-glycero-3-phospho-(1'-sn-glycerol) + phosphate</text>
        <dbReference type="Rhea" id="RHEA:33751"/>
        <dbReference type="ChEBI" id="CHEBI:15377"/>
        <dbReference type="ChEBI" id="CHEBI:43474"/>
        <dbReference type="ChEBI" id="CHEBI:60110"/>
        <dbReference type="ChEBI" id="CHEBI:64716"/>
        <dbReference type="EC" id="3.1.3.27"/>
    </reaction>
    <physiologicalReaction direction="left-to-right" evidence="10">
        <dbReference type="Rhea" id="RHEA:33752"/>
    </physiologicalReaction>
</comment>
<dbReference type="SUPFAM" id="SSF54534">
    <property type="entry name" value="FKBP-like"/>
    <property type="match status" value="1"/>
</dbReference>
<evidence type="ECO:0000256" key="2">
    <source>
        <dbReference type="ARBA" id="ARBA00008601"/>
    </source>
</evidence>
<dbReference type="InterPro" id="IPR000387">
    <property type="entry name" value="Tyr_Pase_dom"/>
</dbReference>
<dbReference type="InterPro" id="IPR001179">
    <property type="entry name" value="PPIase_FKBP_dom"/>
</dbReference>
<dbReference type="PANTHER" id="PTHR47414">
    <property type="entry name" value="PEPTIDYL-PROLYL CIS-TRANS ISOMERASE FKBP20-2, CHLOROPLASTIC"/>
    <property type="match status" value="1"/>
</dbReference>
<keyword evidence="4" id="KW-0378">Hydrolase</keyword>
<evidence type="ECO:0000256" key="1">
    <source>
        <dbReference type="ARBA" id="ARBA00005189"/>
    </source>
</evidence>
<keyword evidence="8" id="KW-1208">Phospholipid metabolism</keyword>
<gene>
    <name evidence="16" type="ORF">Fot_47022</name>
</gene>
<dbReference type="InterPro" id="IPR016130">
    <property type="entry name" value="Tyr_Pase_AS"/>
</dbReference>
<dbReference type="SUPFAM" id="SSF52799">
    <property type="entry name" value="(Phosphotyrosine protein) phosphatases II"/>
    <property type="match status" value="1"/>
</dbReference>
<dbReference type="InterPro" id="IPR000340">
    <property type="entry name" value="Dual-sp_phosphatase_cat-dom"/>
</dbReference>
<evidence type="ECO:0000256" key="5">
    <source>
        <dbReference type="ARBA" id="ARBA00022912"/>
    </source>
</evidence>
<keyword evidence="5" id="KW-0904">Protein phosphatase</keyword>
<dbReference type="InterPro" id="IPR020422">
    <property type="entry name" value="TYR_PHOSPHATASE_DUAL_dom"/>
</dbReference>